<dbReference type="Gene3D" id="2.70.70.10">
    <property type="entry name" value="Glucose Permease (Domain IIA)"/>
    <property type="match status" value="1"/>
</dbReference>
<dbReference type="EMBL" id="PNCG01000002">
    <property type="protein sequence ID" value="TMP88150.1"/>
    <property type="molecule type" value="Genomic_DNA"/>
</dbReference>
<protein>
    <recommendedName>
        <fullName evidence="4">PTS EIIA type-1 domain-containing protein</fullName>
    </recommendedName>
</protein>
<reference evidence="5 6" key="1">
    <citation type="submission" date="2017-12" db="EMBL/GenBank/DDBJ databases">
        <authorList>
            <person name="Paulsen S."/>
            <person name="Gram L.K."/>
        </authorList>
    </citation>
    <scope>NUCLEOTIDE SEQUENCE [LARGE SCALE GENOMIC DNA]</scope>
    <source>
        <strain evidence="5 6">S2897</strain>
    </source>
</reference>
<evidence type="ECO:0000256" key="3">
    <source>
        <dbReference type="ARBA" id="ARBA00022679"/>
    </source>
</evidence>
<evidence type="ECO:0000256" key="2">
    <source>
        <dbReference type="ARBA" id="ARBA00022597"/>
    </source>
</evidence>
<dbReference type="GeneID" id="58227620"/>
<keyword evidence="3" id="KW-0808">Transferase</keyword>
<evidence type="ECO:0000313" key="6">
    <source>
        <dbReference type="Proteomes" id="UP000305874"/>
    </source>
</evidence>
<name>A0A5S3Z8E8_9GAMM</name>
<evidence type="ECO:0000256" key="1">
    <source>
        <dbReference type="ARBA" id="ARBA00022448"/>
    </source>
</evidence>
<dbReference type="Proteomes" id="UP000305874">
    <property type="component" value="Unassembled WGS sequence"/>
</dbReference>
<evidence type="ECO:0000313" key="5">
    <source>
        <dbReference type="EMBL" id="TMP88150.1"/>
    </source>
</evidence>
<evidence type="ECO:0000259" key="4">
    <source>
        <dbReference type="Pfam" id="PF00358"/>
    </source>
</evidence>
<dbReference type="GO" id="GO:0009401">
    <property type="term" value="P:phosphoenolpyruvate-dependent sugar phosphotransferase system"/>
    <property type="evidence" value="ECO:0007669"/>
    <property type="project" value="InterPro"/>
</dbReference>
<reference evidence="6" key="2">
    <citation type="submission" date="2019-06" db="EMBL/GenBank/DDBJ databases">
        <title>Co-occurence of chitin degradation, pigmentation and bioactivity in marine Pseudoalteromonas.</title>
        <authorList>
            <person name="Sonnenschein E.C."/>
            <person name="Bech P.K."/>
        </authorList>
    </citation>
    <scope>NUCLEOTIDE SEQUENCE [LARGE SCALE GENOMIC DNA]</scope>
    <source>
        <strain evidence="6">S2897</strain>
    </source>
</reference>
<keyword evidence="1" id="KW-0813">Transport</keyword>
<dbReference type="Pfam" id="PF00358">
    <property type="entry name" value="PTS_EIIA_1"/>
    <property type="match status" value="1"/>
</dbReference>
<comment type="caution">
    <text evidence="5">The sequence shown here is derived from an EMBL/GenBank/DDBJ whole genome shotgun (WGS) entry which is preliminary data.</text>
</comment>
<dbReference type="InterPro" id="IPR011055">
    <property type="entry name" value="Dup_hybrid_motif"/>
</dbReference>
<dbReference type="SUPFAM" id="SSF51261">
    <property type="entry name" value="Duplicated hybrid motif"/>
    <property type="match status" value="1"/>
</dbReference>
<sequence>MSQVSQFCLPAELPPSPTLTLCAPVSGQVHPLSCLPSALMAHGLLGAGVCIEMHSHKLVAPCDGQLLSVDMGAKQWRFKSNNGVHILVHLHSDEPTLTNKAKLSALNCTPVRKGMQLAYFDLRQFKSAPRVAMIVTHTRFSAEILFSHKQAHCAEPLLFIYHKK</sequence>
<dbReference type="AlphaFoldDB" id="A0A5S3Z8E8"/>
<dbReference type="InterPro" id="IPR001127">
    <property type="entry name" value="PTS_EIIA_1_perm"/>
</dbReference>
<gene>
    <name evidence="5" type="ORF">CWC05_01535</name>
</gene>
<accession>A0A5S3Z8E8</accession>
<proteinExistence type="predicted"/>
<feature type="domain" description="PTS EIIA type-1" evidence="4">
    <location>
        <begin position="20"/>
        <end position="132"/>
    </location>
</feature>
<dbReference type="GO" id="GO:0016740">
    <property type="term" value="F:transferase activity"/>
    <property type="evidence" value="ECO:0007669"/>
    <property type="project" value="UniProtKB-KW"/>
</dbReference>
<dbReference type="OrthoDB" id="6336369at2"/>
<dbReference type="RefSeq" id="WP_052698142.1">
    <property type="nucleotide sequence ID" value="NZ_CP023396.1"/>
</dbReference>
<organism evidence="5 6">
    <name type="scientific">Pseudoalteromonas ruthenica</name>
    <dbReference type="NCBI Taxonomy" id="151081"/>
    <lineage>
        <taxon>Bacteria</taxon>
        <taxon>Pseudomonadati</taxon>
        <taxon>Pseudomonadota</taxon>
        <taxon>Gammaproteobacteria</taxon>
        <taxon>Alteromonadales</taxon>
        <taxon>Pseudoalteromonadaceae</taxon>
        <taxon>Pseudoalteromonas</taxon>
    </lineage>
</organism>
<keyword evidence="2" id="KW-0762">Sugar transport</keyword>